<feature type="domain" description="dUTPase-like" evidence="8">
    <location>
        <begin position="12"/>
        <end position="142"/>
    </location>
</feature>
<evidence type="ECO:0000256" key="7">
    <source>
        <dbReference type="HAMAP-Rule" id="MF_00116"/>
    </source>
</evidence>
<proteinExistence type="inferred from homology"/>
<comment type="cofactor">
    <cofactor evidence="7">
        <name>Mg(2+)</name>
        <dbReference type="ChEBI" id="CHEBI:18420"/>
    </cofactor>
</comment>
<comment type="function">
    <text evidence="7">This enzyme is involved in nucleotide metabolism: it produces dUMP, the immediate precursor of thymidine nucleotides and it decreases the intracellular concentration of dUTP so that uracil cannot be incorporated into DNA.</text>
</comment>
<dbReference type="GO" id="GO:0000287">
    <property type="term" value="F:magnesium ion binding"/>
    <property type="evidence" value="ECO:0007669"/>
    <property type="project" value="UniProtKB-UniRule"/>
</dbReference>
<dbReference type="InterPro" id="IPR008181">
    <property type="entry name" value="dUTPase"/>
</dbReference>
<dbReference type="KEGG" id="spoa:EQM13_08710"/>
<reference evidence="10" key="1">
    <citation type="submission" date="2019-01" db="EMBL/GenBank/DDBJ databases">
        <title>Draft genomes of a novel of Sporanaerobacter strains.</title>
        <authorList>
            <person name="Ma S."/>
        </authorList>
    </citation>
    <scope>NUCLEOTIDE SEQUENCE [LARGE SCALE GENOMIC DNA]</scope>
    <source>
        <strain evidence="10">NJN-17</strain>
    </source>
</reference>
<evidence type="ECO:0000313" key="10">
    <source>
        <dbReference type="Proteomes" id="UP000287969"/>
    </source>
</evidence>
<evidence type="ECO:0000313" key="9">
    <source>
        <dbReference type="EMBL" id="QAT61661.1"/>
    </source>
</evidence>
<dbReference type="OrthoDB" id="9809956at2"/>
<dbReference type="AlphaFoldDB" id="A0A410QCE4"/>
<dbReference type="GO" id="GO:0046081">
    <property type="term" value="P:dUTP catabolic process"/>
    <property type="evidence" value="ECO:0007669"/>
    <property type="project" value="InterPro"/>
</dbReference>
<keyword evidence="3 7" id="KW-0378">Hydrolase</keyword>
<evidence type="ECO:0000256" key="6">
    <source>
        <dbReference type="ARBA" id="ARBA00047686"/>
    </source>
</evidence>
<evidence type="ECO:0000256" key="4">
    <source>
        <dbReference type="ARBA" id="ARBA00022842"/>
    </source>
</evidence>
<dbReference type="CDD" id="cd07557">
    <property type="entry name" value="trimeric_dUTPase"/>
    <property type="match status" value="1"/>
</dbReference>
<dbReference type="Gene3D" id="2.70.40.10">
    <property type="match status" value="1"/>
</dbReference>
<comment type="catalytic activity">
    <reaction evidence="6 7">
        <text>dUTP + H2O = dUMP + diphosphate + H(+)</text>
        <dbReference type="Rhea" id="RHEA:10248"/>
        <dbReference type="ChEBI" id="CHEBI:15377"/>
        <dbReference type="ChEBI" id="CHEBI:15378"/>
        <dbReference type="ChEBI" id="CHEBI:33019"/>
        <dbReference type="ChEBI" id="CHEBI:61555"/>
        <dbReference type="ChEBI" id="CHEBI:246422"/>
        <dbReference type="EC" id="3.6.1.23"/>
    </reaction>
</comment>
<feature type="binding site" evidence="7">
    <location>
        <position position="76"/>
    </location>
    <ligand>
        <name>substrate</name>
    </ligand>
</feature>
<dbReference type="Pfam" id="PF00692">
    <property type="entry name" value="dUTPase"/>
    <property type="match status" value="1"/>
</dbReference>
<comment type="similarity">
    <text evidence="1 7">Belongs to the dUTPase family.</text>
</comment>
<sequence length="143" mass="15936">MKVKIVNKSTLPIPEYKTQNSSGVDLYANIEGEIVIKPLERKLIPTGIYVEIPEGYEGQIRARSGLALNHGITLTNGIGTVDSDYRGEIKVLLINLGKENYTIKRGDRIAQLVLIKYEKILFEEVEEIDETYRGTGGFGHTGK</sequence>
<evidence type="ECO:0000259" key="8">
    <source>
        <dbReference type="Pfam" id="PF00692"/>
    </source>
</evidence>
<gene>
    <name evidence="7" type="primary">dut</name>
    <name evidence="9" type="ORF">EQM13_08710</name>
</gene>
<dbReference type="Proteomes" id="UP000287969">
    <property type="component" value="Chromosome"/>
</dbReference>
<comment type="pathway">
    <text evidence="7">Pyrimidine metabolism; dUMP biosynthesis; dUMP from dCTP (dUTP route): step 2/2.</text>
</comment>
<organism evidence="9 10">
    <name type="scientific">Acidilutibacter cellobiosedens</name>
    <dbReference type="NCBI Taxonomy" id="2507161"/>
    <lineage>
        <taxon>Bacteria</taxon>
        <taxon>Bacillati</taxon>
        <taxon>Bacillota</taxon>
        <taxon>Tissierellia</taxon>
        <taxon>Tissierellales</taxon>
        <taxon>Acidilutibacteraceae</taxon>
        <taxon>Acidilutibacter</taxon>
    </lineage>
</organism>
<name>A0A410QCE4_9FIRM</name>
<dbReference type="EMBL" id="CP035282">
    <property type="protein sequence ID" value="QAT61661.1"/>
    <property type="molecule type" value="Genomic_DNA"/>
</dbReference>
<dbReference type="PANTHER" id="PTHR11241:SF0">
    <property type="entry name" value="DEOXYURIDINE 5'-TRIPHOSPHATE NUCLEOTIDOHYDROLASE"/>
    <property type="match status" value="1"/>
</dbReference>
<dbReference type="UniPathway" id="UPA00610">
    <property type="reaction ID" value="UER00666"/>
</dbReference>
<evidence type="ECO:0000256" key="5">
    <source>
        <dbReference type="ARBA" id="ARBA00023080"/>
    </source>
</evidence>
<dbReference type="InterPro" id="IPR036157">
    <property type="entry name" value="dUTPase-like_sf"/>
</dbReference>
<evidence type="ECO:0000256" key="2">
    <source>
        <dbReference type="ARBA" id="ARBA00022723"/>
    </source>
</evidence>
<evidence type="ECO:0000256" key="1">
    <source>
        <dbReference type="ARBA" id="ARBA00006581"/>
    </source>
</evidence>
<protein>
    <recommendedName>
        <fullName evidence="7">Deoxyuridine 5'-triphosphate nucleotidohydrolase</fullName>
        <shortName evidence="7">dUTPase</shortName>
        <ecNumber evidence="7">3.6.1.23</ecNumber>
    </recommendedName>
    <alternativeName>
        <fullName evidence="7">dUTP pyrophosphatase</fullName>
    </alternativeName>
</protein>
<dbReference type="RefSeq" id="WP_128752471.1">
    <property type="nucleotide sequence ID" value="NZ_CP035282.1"/>
</dbReference>
<dbReference type="PANTHER" id="PTHR11241">
    <property type="entry name" value="DEOXYURIDINE 5'-TRIPHOSPHATE NUCLEOTIDOHYDROLASE"/>
    <property type="match status" value="1"/>
</dbReference>
<evidence type="ECO:0000256" key="3">
    <source>
        <dbReference type="ARBA" id="ARBA00022801"/>
    </source>
</evidence>
<keyword evidence="2 7" id="KW-0479">Metal-binding</keyword>
<keyword evidence="4 7" id="KW-0460">Magnesium</keyword>
<dbReference type="EC" id="3.6.1.23" evidence="7"/>
<feature type="binding site" evidence="7">
    <location>
        <begin position="80"/>
        <end position="82"/>
    </location>
    <ligand>
        <name>substrate</name>
    </ligand>
</feature>
<dbReference type="NCBIfam" id="NF001862">
    <property type="entry name" value="PRK00601.1"/>
    <property type="match status" value="1"/>
</dbReference>
<accession>A0A410QCE4</accession>
<keyword evidence="5 7" id="KW-0546">Nucleotide metabolism</keyword>
<dbReference type="InterPro" id="IPR033704">
    <property type="entry name" value="dUTPase_trimeric"/>
</dbReference>
<dbReference type="InterPro" id="IPR029054">
    <property type="entry name" value="dUTPase-like"/>
</dbReference>
<dbReference type="HAMAP" id="MF_00116">
    <property type="entry name" value="dUTPase_bact"/>
    <property type="match status" value="1"/>
</dbReference>
<dbReference type="FunFam" id="2.70.40.10:FF:000002">
    <property type="entry name" value="dUTP diphosphatase"/>
    <property type="match status" value="1"/>
</dbReference>
<dbReference type="GO" id="GO:0004170">
    <property type="term" value="F:dUTP diphosphatase activity"/>
    <property type="evidence" value="ECO:0007669"/>
    <property type="project" value="UniProtKB-UniRule"/>
</dbReference>
<dbReference type="GO" id="GO:0006226">
    <property type="term" value="P:dUMP biosynthetic process"/>
    <property type="evidence" value="ECO:0007669"/>
    <property type="project" value="UniProtKB-UniRule"/>
</dbReference>
<keyword evidence="10" id="KW-1185">Reference proteome</keyword>
<dbReference type="SUPFAM" id="SSF51283">
    <property type="entry name" value="dUTPase-like"/>
    <property type="match status" value="1"/>
</dbReference>
<feature type="binding site" evidence="7">
    <location>
        <begin position="63"/>
        <end position="65"/>
    </location>
    <ligand>
        <name>substrate</name>
    </ligand>
</feature>
<dbReference type="NCBIfam" id="TIGR00576">
    <property type="entry name" value="dut"/>
    <property type="match status" value="1"/>
</dbReference>
<comment type="caution">
    <text evidence="7">Lacks conserved residue(s) required for the propagation of feature annotation.</text>
</comment>